<evidence type="ECO:0000313" key="8">
    <source>
        <dbReference type="Proteomes" id="UP001144313"/>
    </source>
</evidence>
<keyword evidence="3" id="KW-0285">Flavoprotein</keyword>
<dbReference type="Gene3D" id="3.50.50.100">
    <property type="match status" value="1"/>
</dbReference>
<feature type="domain" description="FAD/NAD(P)-binding" evidence="6">
    <location>
        <begin position="4"/>
        <end position="286"/>
    </location>
</feature>
<dbReference type="GO" id="GO:0019646">
    <property type="term" value="P:aerobic electron transport chain"/>
    <property type="evidence" value="ECO:0007669"/>
    <property type="project" value="TreeGrafter"/>
</dbReference>
<keyword evidence="5" id="KW-0560">Oxidoreductase</keyword>
<proteinExistence type="inferred from homology"/>
<sequence>MKHRIVVLGAGYAGAQAANLLARRIPPEDAEVVLVNAESGFVERMRLHQVAAGQDLEPRLLAAMFTGTGVDLRIASVTAVDADARTVALDHPDGRTEILGYDTLVYALGSAVNDNGVPGAAEHAHQIASRPGALLLRDRLRSLAEGSHLLFVGEGLTGIEGVTETAESYPHLDVALVARGEPGAWLSAGAQRHLARAFDRLGVTVLPHTAVARVEPGAVITEDGTAIAADATVWTGGFAVHPIADASALSTADNGQILVDRDMRSVSHPEVLAIGDAARAVANSGLALPMSCYTAGVTAMAAVNTLTAALTGHRALALPPIHYGNHISLGRRDAIIQALNGGVRSFGWYLGGRTAARLKEAALRSVARNVDGADLQLPVRARRVRARPARATT</sequence>
<evidence type="ECO:0000256" key="1">
    <source>
        <dbReference type="ARBA" id="ARBA00001974"/>
    </source>
</evidence>
<keyword evidence="4" id="KW-0274">FAD</keyword>
<dbReference type="Pfam" id="PF07992">
    <property type="entry name" value="Pyr_redox_2"/>
    <property type="match status" value="1"/>
</dbReference>
<keyword evidence="8" id="KW-1185">Reference proteome</keyword>
<evidence type="ECO:0000256" key="5">
    <source>
        <dbReference type="ARBA" id="ARBA00023002"/>
    </source>
</evidence>
<name>A0A9W6LGA3_9ACTN</name>
<comment type="caution">
    <text evidence="7">The sequence shown here is derived from an EMBL/GenBank/DDBJ whole genome shotgun (WGS) entry which is preliminary data.</text>
</comment>
<comment type="cofactor">
    <cofactor evidence="1">
        <name>FAD</name>
        <dbReference type="ChEBI" id="CHEBI:57692"/>
    </cofactor>
</comment>
<accession>A0A9W6LGA3</accession>
<dbReference type="InterPro" id="IPR036188">
    <property type="entry name" value="FAD/NAD-bd_sf"/>
</dbReference>
<dbReference type="PANTHER" id="PTHR42913:SF3">
    <property type="entry name" value="64 KDA MITOCHONDRIAL NADH DEHYDROGENASE (EUROFUNG)"/>
    <property type="match status" value="1"/>
</dbReference>
<dbReference type="SUPFAM" id="SSF51905">
    <property type="entry name" value="FAD/NAD(P)-binding domain"/>
    <property type="match status" value="1"/>
</dbReference>
<dbReference type="InterPro" id="IPR051169">
    <property type="entry name" value="NADH-Q_oxidoreductase"/>
</dbReference>
<evidence type="ECO:0000256" key="2">
    <source>
        <dbReference type="ARBA" id="ARBA00005272"/>
    </source>
</evidence>
<dbReference type="RefSeq" id="WP_270118251.1">
    <property type="nucleotide sequence ID" value="NZ_BAAAOL010000002.1"/>
</dbReference>
<organism evidence="7 8">
    <name type="scientific">Glycomyces algeriensis</name>
    <dbReference type="NCBI Taxonomy" id="256037"/>
    <lineage>
        <taxon>Bacteria</taxon>
        <taxon>Bacillati</taxon>
        <taxon>Actinomycetota</taxon>
        <taxon>Actinomycetes</taxon>
        <taxon>Glycomycetales</taxon>
        <taxon>Glycomycetaceae</taxon>
        <taxon>Glycomyces</taxon>
    </lineage>
</organism>
<dbReference type="AlphaFoldDB" id="A0A9W6LGA3"/>
<dbReference type="Proteomes" id="UP001144313">
    <property type="component" value="Unassembled WGS sequence"/>
</dbReference>
<comment type="similarity">
    <text evidence="2">Belongs to the NADH dehydrogenase family.</text>
</comment>
<evidence type="ECO:0000256" key="3">
    <source>
        <dbReference type="ARBA" id="ARBA00022630"/>
    </source>
</evidence>
<dbReference type="PRINTS" id="PR00368">
    <property type="entry name" value="FADPNR"/>
</dbReference>
<evidence type="ECO:0000256" key="4">
    <source>
        <dbReference type="ARBA" id="ARBA00022827"/>
    </source>
</evidence>
<dbReference type="GO" id="GO:0003955">
    <property type="term" value="F:NAD(P)H dehydrogenase (quinone) activity"/>
    <property type="evidence" value="ECO:0007669"/>
    <property type="project" value="TreeGrafter"/>
</dbReference>
<dbReference type="PANTHER" id="PTHR42913">
    <property type="entry name" value="APOPTOSIS-INDUCING FACTOR 1"/>
    <property type="match status" value="1"/>
</dbReference>
<evidence type="ECO:0000259" key="6">
    <source>
        <dbReference type="Pfam" id="PF07992"/>
    </source>
</evidence>
<dbReference type="InterPro" id="IPR023753">
    <property type="entry name" value="FAD/NAD-binding_dom"/>
</dbReference>
<evidence type="ECO:0000313" key="7">
    <source>
        <dbReference type="EMBL" id="GLI41446.1"/>
    </source>
</evidence>
<reference evidence="7" key="1">
    <citation type="submission" date="2022-12" db="EMBL/GenBank/DDBJ databases">
        <title>Reference genome sequencing for broad-spectrum identification of bacterial and archaeal isolates by mass spectrometry.</title>
        <authorList>
            <person name="Sekiguchi Y."/>
            <person name="Tourlousse D.M."/>
        </authorList>
    </citation>
    <scope>NUCLEOTIDE SEQUENCE</scope>
    <source>
        <strain evidence="7">LLR39Z86</strain>
    </source>
</reference>
<protein>
    <submittedName>
        <fullName evidence="7">Oxidoreductase</fullName>
    </submittedName>
</protein>
<gene>
    <name evidence="7" type="ORF">GALLR39Z86_12960</name>
</gene>
<dbReference type="EMBL" id="BSDT01000001">
    <property type="protein sequence ID" value="GLI41446.1"/>
    <property type="molecule type" value="Genomic_DNA"/>
</dbReference>